<dbReference type="InterPro" id="IPR016102">
    <property type="entry name" value="Succinyl-CoA_synth-like"/>
</dbReference>
<dbReference type="Gene3D" id="3.40.50.261">
    <property type="entry name" value="Succinyl-CoA synthetase domains"/>
    <property type="match status" value="1"/>
</dbReference>
<accession>A0A127JT61</accession>
<name>A0A127JT61_9BURK</name>
<dbReference type="Proteomes" id="UP000070433">
    <property type="component" value="Chromosome"/>
</dbReference>
<dbReference type="SUPFAM" id="SSF52210">
    <property type="entry name" value="Succinyl-CoA synthetase domains"/>
    <property type="match status" value="1"/>
</dbReference>
<evidence type="ECO:0000313" key="2">
    <source>
        <dbReference type="Proteomes" id="UP000070433"/>
    </source>
</evidence>
<proteinExistence type="predicted"/>
<sequence>MEPGRIGIVTGEPALARDVERQLPMFGLGASKVVCLPAPGRTHLGSLQMFKDHWGTDAVVLLGAIDSAEEDACTDWIARHMDKPVVGFIDPADPALPQQARLRASGVRMSRDAAGIGELTASLVELPWLPFD</sequence>
<evidence type="ECO:0000313" key="1">
    <source>
        <dbReference type="EMBL" id="AMO23201.1"/>
    </source>
</evidence>
<dbReference type="RefSeq" id="WP_061498878.1">
    <property type="nucleotide sequence ID" value="NZ_CP010951.1"/>
</dbReference>
<organism evidence="1 2">
    <name type="scientific">Ramlibacter tataouinensis</name>
    <dbReference type="NCBI Taxonomy" id="94132"/>
    <lineage>
        <taxon>Bacteria</taxon>
        <taxon>Pseudomonadati</taxon>
        <taxon>Pseudomonadota</taxon>
        <taxon>Betaproteobacteria</taxon>
        <taxon>Burkholderiales</taxon>
        <taxon>Comamonadaceae</taxon>
        <taxon>Ramlibacter</taxon>
    </lineage>
</organism>
<dbReference type="EMBL" id="CP010951">
    <property type="protein sequence ID" value="AMO23201.1"/>
    <property type="molecule type" value="Genomic_DNA"/>
</dbReference>
<keyword evidence="2" id="KW-1185">Reference proteome</keyword>
<dbReference type="OrthoDB" id="8685780at2"/>
<reference evidence="1 2" key="1">
    <citation type="journal article" date="2014" name="Int. J. Syst. Evol. Microbiol.">
        <title>Ramlibacter solisilvae sp. nov., isolated from forest soil, and emended description of the genus Ramlibacter.</title>
        <authorList>
            <person name="Lee H.J."/>
            <person name="Lee S.H."/>
            <person name="Lee S.S."/>
            <person name="Lee J.S."/>
            <person name="Kim Y."/>
            <person name="Kim S.C."/>
            <person name="Jeon C.O."/>
        </authorList>
    </citation>
    <scope>NUCLEOTIDE SEQUENCE [LARGE SCALE GENOMIC DNA]</scope>
    <source>
        <strain evidence="1 2">5-10</strain>
    </source>
</reference>
<protein>
    <submittedName>
        <fullName evidence="1">Uncharacterized protein</fullName>
    </submittedName>
</protein>
<gene>
    <name evidence="1" type="ORF">UC35_10230</name>
</gene>
<dbReference type="AlphaFoldDB" id="A0A127JT61"/>